<organism evidence="1 2">
    <name type="scientific">Larimichthys crocea</name>
    <name type="common">Large yellow croaker</name>
    <name type="synonym">Pseudosciaena crocea</name>
    <dbReference type="NCBI Taxonomy" id="215358"/>
    <lineage>
        <taxon>Eukaryota</taxon>
        <taxon>Metazoa</taxon>
        <taxon>Chordata</taxon>
        <taxon>Craniata</taxon>
        <taxon>Vertebrata</taxon>
        <taxon>Euteleostomi</taxon>
        <taxon>Actinopterygii</taxon>
        <taxon>Neopterygii</taxon>
        <taxon>Teleostei</taxon>
        <taxon>Neoteleostei</taxon>
        <taxon>Acanthomorphata</taxon>
        <taxon>Eupercaria</taxon>
        <taxon>Sciaenidae</taxon>
        <taxon>Larimichthys</taxon>
    </lineage>
</organism>
<gene>
    <name evidence="1" type="ORF">E3U43_018922</name>
</gene>
<comment type="caution">
    <text evidence="1">The sequence shown here is derived from an EMBL/GenBank/DDBJ whole genome shotgun (WGS) entry which is preliminary data.</text>
</comment>
<dbReference type="EMBL" id="CM011686">
    <property type="protein sequence ID" value="TMS11531.1"/>
    <property type="molecule type" value="Genomic_DNA"/>
</dbReference>
<sequence>MIPGSICWRHLVASQRESVHLDFSSPAHRSVTQDIPLHNETHRDWKMQAVVCGEGFSGPKVVNVPAGTKACYPLTFHPSAQCIVMGKLSLHNDCDGTEHVFTLRGVGEHPLPVDHVVLRCPVGQTTHTRLDVPNYSQNKVTLKMSEKLDLLVTPAEESGDNQSQQGSSSGNMNVCMTVVEQLSGRRTSLRKIDTQEADKHKANGLGRYEVHYSLEIICEPAAANKVISVQCATQSSVTIEIPVNNSQDELLVLDVYLEGDDLKGANTVSIPPRKTLTYKATFSPGRVGKSTGSVLFHSELVGEFWYQLELYALPPPVFTLPQACCQLGNGRGVNPECEEPLSISSVIGSNASITIPVVNPTALPVSFDITLTGRRHFLQ</sequence>
<proteinExistence type="predicted"/>
<protein>
    <submittedName>
        <fullName evidence="1">Uncharacterized protein</fullName>
    </submittedName>
</protein>
<dbReference type="Proteomes" id="UP000793456">
    <property type="component" value="Chromosome XIII"/>
</dbReference>
<accession>A0ACD3QWC6</accession>
<name>A0ACD3QWC6_LARCR</name>
<evidence type="ECO:0000313" key="1">
    <source>
        <dbReference type="EMBL" id="TMS11531.1"/>
    </source>
</evidence>
<evidence type="ECO:0000313" key="2">
    <source>
        <dbReference type="Proteomes" id="UP000793456"/>
    </source>
</evidence>
<reference evidence="1" key="1">
    <citation type="submission" date="2018-11" db="EMBL/GenBank/DDBJ databases">
        <title>The sequence and de novo assembly of Larimichthys crocea genome using PacBio and Hi-C technologies.</title>
        <authorList>
            <person name="Xu P."/>
            <person name="Chen B."/>
            <person name="Zhou Z."/>
            <person name="Ke Q."/>
            <person name="Wu Y."/>
            <person name="Bai H."/>
            <person name="Pu F."/>
        </authorList>
    </citation>
    <scope>NUCLEOTIDE SEQUENCE</scope>
    <source>
        <tissue evidence="1">Muscle</tissue>
    </source>
</reference>
<keyword evidence="2" id="KW-1185">Reference proteome</keyword>